<feature type="compositionally biased region" description="Basic and acidic residues" evidence="4">
    <location>
        <begin position="61"/>
        <end position="71"/>
    </location>
</feature>
<feature type="compositionally biased region" description="Basic and acidic residues" evidence="4">
    <location>
        <begin position="1379"/>
        <end position="1393"/>
    </location>
</feature>
<feature type="compositionally biased region" description="Polar residues" evidence="4">
    <location>
        <begin position="1359"/>
        <end position="1376"/>
    </location>
</feature>
<feature type="region of interest" description="Disordered" evidence="4">
    <location>
        <begin position="1450"/>
        <end position="1477"/>
    </location>
</feature>
<evidence type="ECO:0000259" key="5">
    <source>
        <dbReference type="PROSITE" id="PS50222"/>
    </source>
</evidence>
<evidence type="ECO:0000313" key="6">
    <source>
        <dbReference type="EMBL" id="MXQ97549.1"/>
    </source>
</evidence>
<gene>
    <name evidence="6" type="ORF">E5288_WYG019198</name>
</gene>
<sequence>MWAVASRAVPPKCVSSSKWYGRQSQPKPCGAAGGAPGLLEQPAIPSARSQLRGSASLESVESLKSDEEANSAKEPQNELFEAQSLREPRKPCSHSFDTPESQVWGLWEELGAGISGHLPEQELALVCQSIGLQGLVKEEPEDLFNKLDQDGDGRVPEETVGQTTTSSLVSVCPGLRLFCSVDDGSGFAFPEQIISFWAQEGVHNGREVLQVLDFSVDEKVNLLELTWALENELMMVGGATQQAALACYHQELSFCQEQVEQMVRERDKARQDLEKAKQRNLEFVKETDDLHSALEQLTEEKVRHLEQSYRGRLSLLRSEVEVERELFWEEARRQKAGLEEDLRRRLQAKETGLHEKLTLALKVAAPADAERTAAVQGGGSPPSTWPEVLALTFLLASGFQLEPQSTELLAQEEQFSEILKEYELKYRDLQDHNDELQAALEGLQAQAAPSQHGRLPPGHGPAGTITFVGDSAPGSIKTEIMLELLKERYQELKIQLETKVNDHDREMEVTKRAFAEERRELEQAFQLKVGVLQGQKAELATLHVESQEVVRGLWEQLQRRAELERGHAWRLSQDRARLQEALQWLRIELEKLSEENTLLKNELGRIQQELEALERTEAALRPHRQHPVSTVCKSQKCRDELSQLNHRVLQLGEEASTHQTQSEKNPVTVQLLTHRLEEAELREELQGNQIQKLELDRVTQDRQSLRLAQSQLREALEESRDQLYGATQRLRLARLQHAQQVRQLREEMAQLVPAVHVAELQRLLEGERWGAWWLQAEAQEAHEKQLKATEEWVEEVETILKNMEVLLQEKVGELKEQGTVKSRGGGEVCLEPIGSAMKKIFGYRSEKGESPLDSSISLGRDRGHRRTSFQPGYHIRDRDLKKIHKAASVGNVAKVQQVLLLGKNGLNDRDKKNRTALHLACANGHSAVVTLLLERKCLLNLCDNEKRTALMKAIECQEEECATLLLEHGADPNVMDVCGNTAVHYAVFCQNVSLAAKLLSYDADIEARNKDDLTPLLLAICEKRGQMVEFLVKKKANIHAVDKMKRTALMLAVKYESPDVIRLLLQQGADIFSQDVFGWTAEAYAVISGFDTFHQLISEYKEKRSKTSPENSNPGKSSDTELLFPNKPGIDLGPTSNDEVLDFKTKHSISESLPQKYVDHLPGTAGQRGKKTLNGQVEGKNLINLFPNPIQPAVRMKESVPNKTVRMKDLQTSSSGNFATCQRARHLKVDGQCALVSHSMTKNQSASTEFGQKTVIDKMKMKTAAVFPVGNYSLRQLCKLDLPGNTGSKEDNAEAQSTQLERDWEMITEEEQEKLDEDENNRAQVEEEKKHKSSEVEVSENVCDAADESGLFQQRKRGGNSNQEFPAMQNEGSDSSDPGVHRKEVKKKNDDKWTPEEHVIAPIFEKTNSLTGGLLHVNDDGILREVDQGDDRPARKTPYEKKKVKEQINYENDLDDLTQSSETVSEDGDGLYSTNSPLEVEPLNVGRKDSVGLLKIQDTVLSHERLVGFQRSQRSHCELLRGEFYRMKSKVRGLQKELSETKEVKSQLEHQKVEWERELGSLRYFTLKQEEENRRNADMLCEKMMEHLRRKEDEYSKEVEVKQQLELTFRAVEVKLKTERNNLNQVSDSCEKAKDLLRKNHMLQEEIAMLRLERDALKNQHREKEENYFEDIEILKVKNDDFQKTIKLDEEMLTKTISHYTGQLNALTAENAMLNSKLENEKESKQRLETEVESYCSRLAAALHDRDQSQTSKRDLELAFGRARDERLCLQDKMKSDVANLKDNNEMLSQQLSTVESKFNKLKIKLHHTRHDLREKTLMLEHVQRDLHQAEGQKQEIEHVYRNQQGRVNTYLGKQESLEERLFQLQSENMLLRQQLNDAGNRADSREKMIISIQDQFQQIVRELQAEREKQGLMLEERNKELVKECNHLKERMLVRQLQQELDDAVKKQSVSEASLRVTSCYCPKLEAEAQDLKNNCKLLQPRQVTSQTQAGFQQMEVRIKDLESEVSKMKSLQEDSNKAELEKYKQLYLVECELIKSLEDKLDKTHQRLAVVSAKLQVEKQQNRSFFNTVSTRPVLEPPCVGNFNNPLVLNGNLTPRANLRFSTSIPRPSNNSMETYLTKMQRELDRSIARALREEAYKNALVILQLHSEDGVQSEGTGRMLQSSCVPRTEMLRQLTLQPCSQQCDVDQNEKQTGKGLPLLACGNIVEYGNLPSEWRPLSEGCRAELAEIIVYAKVLALHEEVHGLYNYLPWQYEASDAGLFYSAEIEMLCDQAWGSMLEVPAGSRLNLTGLGYFSCHSHTVVQDYSYFFFLRMDENYNLLPHGVNFQDAIFPDTQENRRMFSSLFQFSNCSQGQQLVTFSSDWEVQEDTRLMCSSVQKALFEEEDHVKKLQQKVATLEKRNKQLRERVKKVKRSLRQARKNGRHLELLNRKLSEKLAAAAGALPHINALGREPAGAPYLRG</sequence>
<keyword evidence="2" id="KW-0040">ANK repeat</keyword>
<feature type="coiled-coil region" evidence="3">
    <location>
        <begin position="676"/>
        <end position="722"/>
    </location>
</feature>
<dbReference type="InterPro" id="IPR039497">
    <property type="entry name" value="CC144C-like_CC_dom"/>
</dbReference>
<feature type="coiled-coil region" evidence="3">
    <location>
        <begin position="1585"/>
        <end position="1667"/>
    </location>
</feature>
<keyword evidence="7" id="KW-1185">Reference proteome</keyword>
<feature type="coiled-coil region" evidence="3">
    <location>
        <begin position="575"/>
        <end position="619"/>
    </location>
</feature>
<evidence type="ECO:0000313" key="7">
    <source>
        <dbReference type="Proteomes" id="UP000322234"/>
    </source>
</evidence>
<dbReference type="Pfam" id="PF12001">
    <property type="entry name" value="DUF3496"/>
    <property type="match status" value="1"/>
</dbReference>
<feature type="compositionally biased region" description="Polar residues" evidence="4">
    <location>
        <begin position="14"/>
        <end position="24"/>
    </location>
</feature>
<dbReference type="InterPro" id="IPR002048">
    <property type="entry name" value="EF_hand_dom"/>
</dbReference>
<feature type="repeat" description="ANK" evidence="2">
    <location>
        <begin position="978"/>
        <end position="1010"/>
    </location>
</feature>
<dbReference type="Proteomes" id="UP000322234">
    <property type="component" value="Unassembled WGS sequence"/>
</dbReference>
<evidence type="ECO:0000256" key="3">
    <source>
        <dbReference type="SAM" id="Coils"/>
    </source>
</evidence>
<feature type="repeat" description="ANK" evidence="2">
    <location>
        <begin position="912"/>
        <end position="944"/>
    </location>
</feature>
<feature type="region of interest" description="Disordered" evidence="4">
    <location>
        <begin position="1283"/>
        <end position="1393"/>
    </location>
</feature>
<feature type="coiled-coil region" evidence="3">
    <location>
        <begin position="1531"/>
        <end position="1558"/>
    </location>
</feature>
<dbReference type="SUPFAM" id="SSF48403">
    <property type="entry name" value="Ankyrin repeat"/>
    <property type="match status" value="1"/>
</dbReference>
<feature type="compositionally biased region" description="Polar residues" evidence="4">
    <location>
        <begin position="1108"/>
        <end position="1117"/>
    </location>
</feature>
<evidence type="ECO:0000256" key="4">
    <source>
        <dbReference type="SAM" id="MobiDB-lite"/>
    </source>
</evidence>
<dbReference type="PROSITE" id="PS50297">
    <property type="entry name" value="ANK_REP_REGION"/>
    <property type="match status" value="4"/>
</dbReference>
<dbReference type="GO" id="GO:0005509">
    <property type="term" value="F:calcium ion binding"/>
    <property type="evidence" value="ECO:0007669"/>
    <property type="project" value="InterPro"/>
</dbReference>
<dbReference type="InterPro" id="IPR050657">
    <property type="entry name" value="Ankyrin_repeat_domain"/>
</dbReference>
<feature type="compositionally biased region" description="Polar residues" evidence="4">
    <location>
        <begin position="47"/>
        <end position="59"/>
    </location>
</feature>
<comment type="caution">
    <text evidence="6">The sequence shown here is derived from an EMBL/GenBank/DDBJ whole genome shotgun (WGS) entry which is preliminary data.</text>
</comment>
<accession>A0A6B0S4U7</accession>
<dbReference type="Pfam" id="PF00023">
    <property type="entry name" value="Ank"/>
    <property type="match status" value="1"/>
</dbReference>
<feature type="region of interest" description="Disordered" evidence="4">
    <location>
        <begin position="1"/>
        <end position="97"/>
    </location>
</feature>
<dbReference type="Pfam" id="PF14915">
    <property type="entry name" value="CCDC144C"/>
    <property type="match status" value="1"/>
</dbReference>
<feature type="coiled-coil region" evidence="3">
    <location>
        <begin position="252"/>
        <end position="286"/>
    </location>
</feature>
<feature type="coiled-coil region" evidence="3">
    <location>
        <begin position="1771"/>
        <end position="1875"/>
    </location>
</feature>
<proteinExistence type="predicted"/>
<organism evidence="6 7">
    <name type="scientific">Bos mutus</name>
    <name type="common">wild yak</name>
    <dbReference type="NCBI Taxonomy" id="72004"/>
    <lineage>
        <taxon>Eukaryota</taxon>
        <taxon>Metazoa</taxon>
        <taxon>Chordata</taxon>
        <taxon>Craniata</taxon>
        <taxon>Vertebrata</taxon>
        <taxon>Euteleostomi</taxon>
        <taxon>Mammalia</taxon>
        <taxon>Eutheria</taxon>
        <taxon>Laurasiatheria</taxon>
        <taxon>Artiodactyla</taxon>
        <taxon>Ruminantia</taxon>
        <taxon>Pecora</taxon>
        <taxon>Bovidae</taxon>
        <taxon>Bovinae</taxon>
        <taxon>Bos</taxon>
    </lineage>
</organism>
<keyword evidence="1 3" id="KW-0175">Coiled coil</keyword>
<feature type="coiled-coil region" evidence="3">
    <location>
        <begin position="1704"/>
        <end position="1738"/>
    </location>
</feature>
<feature type="compositionally biased region" description="Acidic residues" evidence="4">
    <location>
        <begin position="1306"/>
        <end position="1319"/>
    </location>
</feature>
<feature type="repeat" description="ANK" evidence="2">
    <location>
        <begin position="1044"/>
        <end position="1076"/>
    </location>
</feature>
<evidence type="ECO:0000256" key="1">
    <source>
        <dbReference type="ARBA" id="ARBA00023054"/>
    </source>
</evidence>
<dbReference type="Pfam" id="PF12796">
    <property type="entry name" value="Ank_2"/>
    <property type="match status" value="2"/>
</dbReference>
<name>A0A6B0S4U7_9CETA</name>
<reference evidence="6" key="1">
    <citation type="submission" date="2019-10" db="EMBL/GenBank/DDBJ databases">
        <title>The sequence and de novo assembly of the wild yak genome.</title>
        <authorList>
            <person name="Liu Y."/>
        </authorList>
    </citation>
    <scope>NUCLEOTIDE SEQUENCE [LARGE SCALE GENOMIC DNA]</scope>
    <source>
        <strain evidence="6">WY2019</strain>
    </source>
</reference>
<feature type="domain" description="EF-hand" evidence="5">
    <location>
        <begin position="135"/>
        <end position="170"/>
    </location>
</feature>
<dbReference type="PANTHER" id="PTHR24147:SF64">
    <property type="entry name" value="ANKYRIN REPEAT DOMAIN-CONTAINING PROTEIN 19-RELATED"/>
    <property type="match status" value="1"/>
</dbReference>
<dbReference type="InterPro" id="IPR002110">
    <property type="entry name" value="Ankyrin_rpt"/>
</dbReference>
<protein>
    <recommendedName>
        <fullName evidence="5">EF-hand domain-containing protein</fullName>
    </recommendedName>
</protein>
<feature type="coiled-coil region" evidence="3">
    <location>
        <begin position="1993"/>
        <end position="2056"/>
    </location>
</feature>
<dbReference type="SMART" id="SM00248">
    <property type="entry name" value="ANK"/>
    <property type="match status" value="5"/>
</dbReference>
<feature type="compositionally biased region" description="Basic and acidic residues" evidence="4">
    <location>
        <begin position="1320"/>
        <end position="1335"/>
    </location>
</feature>
<feature type="coiled-coil region" evidence="3">
    <location>
        <begin position="2382"/>
        <end position="2423"/>
    </location>
</feature>
<feature type="repeat" description="ANK" evidence="2">
    <location>
        <begin position="945"/>
        <end position="977"/>
    </location>
</feature>
<dbReference type="PROSITE" id="PS50088">
    <property type="entry name" value="ANK_REPEAT"/>
    <property type="match status" value="5"/>
</dbReference>
<feature type="repeat" description="ANK" evidence="2">
    <location>
        <begin position="1011"/>
        <end position="1043"/>
    </location>
</feature>
<dbReference type="EMBL" id="VBQZ03000194">
    <property type="protein sequence ID" value="MXQ97549.1"/>
    <property type="molecule type" value="Genomic_DNA"/>
</dbReference>
<dbReference type="PROSITE" id="PS50222">
    <property type="entry name" value="EF_HAND_2"/>
    <property type="match status" value="1"/>
</dbReference>
<feature type="region of interest" description="Disordered" evidence="4">
    <location>
        <begin position="1101"/>
        <end position="1137"/>
    </location>
</feature>
<feature type="coiled-coil region" evidence="3">
    <location>
        <begin position="419"/>
        <end position="446"/>
    </location>
</feature>
<dbReference type="Gene3D" id="1.25.40.20">
    <property type="entry name" value="Ankyrin repeat-containing domain"/>
    <property type="match status" value="1"/>
</dbReference>
<dbReference type="InterPro" id="IPR021885">
    <property type="entry name" value="DUF3496"/>
</dbReference>
<evidence type="ECO:0000256" key="2">
    <source>
        <dbReference type="PROSITE-ProRule" id="PRU00023"/>
    </source>
</evidence>
<dbReference type="PANTHER" id="PTHR24147">
    <property type="entry name" value="ANKYRIN REPEAT DOMAIN 36-RELATED"/>
    <property type="match status" value="1"/>
</dbReference>
<dbReference type="InterPro" id="IPR036770">
    <property type="entry name" value="Ankyrin_rpt-contain_sf"/>
</dbReference>